<keyword evidence="4 5" id="KW-0472">Membrane</keyword>
<dbReference type="PANTHER" id="PTHR43310">
    <property type="entry name" value="SULFATE TRANSPORTER YBAR-RELATED"/>
    <property type="match status" value="1"/>
</dbReference>
<keyword evidence="2 5" id="KW-0812">Transmembrane</keyword>
<accession>A0A8K1C821</accession>
<reference evidence="7" key="1">
    <citation type="submission" date="2019-03" db="EMBL/GenBank/DDBJ databases">
        <title>Long read genome sequence of the mycoparasitic Pythium oligandrum ATCC 38472 isolated from sugarbeet rhizosphere.</title>
        <authorList>
            <person name="Gaulin E."/>
        </authorList>
    </citation>
    <scope>NUCLEOTIDE SEQUENCE</scope>
    <source>
        <strain evidence="7">ATCC 38472_TT</strain>
    </source>
</reference>
<proteinExistence type="predicted"/>
<dbReference type="AlphaFoldDB" id="A0A8K1C821"/>
<dbReference type="PROSITE" id="PS50801">
    <property type="entry name" value="STAS"/>
    <property type="match status" value="1"/>
</dbReference>
<organism evidence="7 8">
    <name type="scientific">Pythium oligandrum</name>
    <name type="common">Mycoparasitic fungus</name>
    <dbReference type="NCBI Taxonomy" id="41045"/>
    <lineage>
        <taxon>Eukaryota</taxon>
        <taxon>Sar</taxon>
        <taxon>Stramenopiles</taxon>
        <taxon>Oomycota</taxon>
        <taxon>Peronosporomycetes</taxon>
        <taxon>Pythiales</taxon>
        <taxon>Pythiaceae</taxon>
        <taxon>Pythium</taxon>
    </lineage>
</organism>
<feature type="transmembrane region" description="Helical" evidence="5">
    <location>
        <begin position="286"/>
        <end position="304"/>
    </location>
</feature>
<sequence length="706" mass="76644">MTAMEGENGRSASLRALRVSNVSYHDESYVSHGLTPRATGVQEEIDLASRLYVQLEPADRDHSVKELLHTTVVNGWQRFARAVRSAGMSSTSKRDAMRAVPTQFSKACKSTVGYYRLNLGILRREVLCGVAATLLMIPETVAFSYVANLDPIVGLYATGFFGIVVGLFGGVPGTVAGAAGALAVVMPTLTGSDGSLSHLTYEERIQHLFVAVFIAGLFQLAFGILELSRFFSMIPRTAHIGFLNGLAIMMFLSQKTTFEDCTRDDLRFGECEKQGHLTWMSASNPVTWTTLFTVILTMVIMVYFPRVPLIGRLIPPTLVVAIVGIGFEFGINRPLLGWDVRTIGDTSPLSGSFPSIHPPSLGSIKDWGSVLSCAASLAMVGIFESIMTIQAVVDLTKGQLTRTACRKECIAQGIGNLLCGFFQGMGGCSMIGQSTGNVLNGARHRLSSVCAGIFTFMVILFASPAIELVPVACLTGILIVIIAHTFYWPTFGLLFRIKLTEAFTIVLVTVLAAMINLAVAVIAGVIWQCVVHGWTSGRQIRSTSTTETVDATIVTLEHDDDGESGATTQHSTVEARVYLVHGTLLYSSVVHFREFFDVVNDPSVVIVDLQHCHVADFSAVAALKEAAMRYRDHGKTLLVRHLDSHGVDLVVHHDLAWELTDDVYLRQKPVPPAPKSPPPSPFSRIPAIVSPVPLQSPISSYHKLHE</sequence>
<keyword evidence="3 5" id="KW-1133">Transmembrane helix</keyword>
<keyword evidence="8" id="KW-1185">Reference proteome</keyword>
<feature type="transmembrane region" description="Helical" evidence="5">
    <location>
        <begin position="126"/>
        <end position="147"/>
    </location>
</feature>
<feature type="transmembrane region" description="Helical" evidence="5">
    <location>
        <begin position="207"/>
        <end position="225"/>
    </location>
</feature>
<dbReference type="InterPro" id="IPR002645">
    <property type="entry name" value="STAS_dom"/>
</dbReference>
<comment type="subcellular location">
    <subcellularLocation>
        <location evidence="1">Membrane</location>
        <topology evidence="1">Multi-pass membrane protein</topology>
    </subcellularLocation>
</comment>
<dbReference type="PANTHER" id="PTHR43310:SF1">
    <property type="entry name" value="SULFATE TRANSPORTER YBAR-RELATED"/>
    <property type="match status" value="1"/>
</dbReference>
<dbReference type="Proteomes" id="UP000794436">
    <property type="component" value="Unassembled WGS sequence"/>
</dbReference>
<feature type="transmembrane region" description="Helical" evidence="5">
    <location>
        <begin position="313"/>
        <end position="331"/>
    </location>
</feature>
<evidence type="ECO:0000313" key="8">
    <source>
        <dbReference type="Proteomes" id="UP000794436"/>
    </source>
</evidence>
<evidence type="ECO:0000256" key="4">
    <source>
        <dbReference type="ARBA" id="ARBA00023136"/>
    </source>
</evidence>
<dbReference type="CDD" id="cd07042">
    <property type="entry name" value="STAS_SulP_like_sulfate_transporter"/>
    <property type="match status" value="1"/>
</dbReference>
<dbReference type="EMBL" id="SPLM01000112">
    <property type="protein sequence ID" value="TMW58128.1"/>
    <property type="molecule type" value="Genomic_DNA"/>
</dbReference>
<feature type="transmembrane region" description="Helical" evidence="5">
    <location>
        <begin position="153"/>
        <end position="186"/>
    </location>
</feature>
<feature type="transmembrane region" description="Helical" evidence="5">
    <location>
        <begin position="502"/>
        <end position="527"/>
    </location>
</feature>
<feature type="transmembrane region" description="Helical" evidence="5">
    <location>
        <begin position="468"/>
        <end position="490"/>
    </location>
</feature>
<comment type="caution">
    <text evidence="7">The sequence shown here is derived from an EMBL/GenBank/DDBJ whole genome shotgun (WGS) entry which is preliminary data.</text>
</comment>
<protein>
    <recommendedName>
        <fullName evidence="6">STAS domain-containing protein</fullName>
    </recommendedName>
</protein>
<evidence type="ECO:0000256" key="3">
    <source>
        <dbReference type="ARBA" id="ARBA00022989"/>
    </source>
</evidence>
<dbReference type="Gene3D" id="3.30.750.24">
    <property type="entry name" value="STAS domain"/>
    <property type="match status" value="1"/>
</dbReference>
<evidence type="ECO:0000313" key="7">
    <source>
        <dbReference type="EMBL" id="TMW58128.1"/>
    </source>
</evidence>
<evidence type="ECO:0000256" key="1">
    <source>
        <dbReference type="ARBA" id="ARBA00004141"/>
    </source>
</evidence>
<dbReference type="InterPro" id="IPR036513">
    <property type="entry name" value="STAS_dom_sf"/>
</dbReference>
<evidence type="ECO:0000256" key="5">
    <source>
        <dbReference type="SAM" id="Phobius"/>
    </source>
</evidence>
<name>A0A8K1C821_PYTOL</name>
<gene>
    <name evidence="7" type="ORF">Poli38472_011716</name>
</gene>
<feature type="transmembrane region" description="Helical" evidence="5">
    <location>
        <begin position="367"/>
        <end position="393"/>
    </location>
</feature>
<feature type="domain" description="STAS" evidence="6">
    <location>
        <begin position="577"/>
        <end position="639"/>
    </location>
</feature>
<dbReference type="InterPro" id="IPR052706">
    <property type="entry name" value="Membrane-Transporter-like"/>
</dbReference>
<feature type="transmembrane region" description="Helical" evidence="5">
    <location>
        <begin position="446"/>
        <end position="462"/>
    </location>
</feature>
<evidence type="ECO:0000256" key="2">
    <source>
        <dbReference type="ARBA" id="ARBA00022692"/>
    </source>
</evidence>
<dbReference type="SUPFAM" id="SSF52091">
    <property type="entry name" value="SpoIIaa-like"/>
    <property type="match status" value="1"/>
</dbReference>
<dbReference type="OrthoDB" id="288203at2759"/>
<evidence type="ECO:0000259" key="6">
    <source>
        <dbReference type="PROSITE" id="PS50801"/>
    </source>
</evidence>
<dbReference type="Pfam" id="PF00916">
    <property type="entry name" value="Sulfate_transp"/>
    <property type="match status" value="1"/>
</dbReference>
<dbReference type="InterPro" id="IPR011547">
    <property type="entry name" value="SLC26A/SulP_dom"/>
</dbReference>
<dbReference type="GO" id="GO:0016020">
    <property type="term" value="C:membrane"/>
    <property type="evidence" value="ECO:0007669"/>
    <property type="project" value="UniProtKB-SubCell"/>
</dbReference>